<feature type="transmembrane region" description="Helical" evidence="7">
    <location>
        <begin position="27"/>
        <end position="52"/>
    </location>
</feature>
<dbReference type="InterPro" id="IPR000326">
    <property type="entry name" value="PAP2/HPO"/>
</dbReference>
<organism evidence="9 10">
    <name type="scientific">Candidatus Gottesmanbacteria bacterium CG1_02_37_22</name>
    <dbReference type="NCBI Taxonomy" id="1805209"/>
    <lineage>
        <taxon>Bacteria</taxon>
        <taxon>Candidatus Gottesmaniibacteriota</taxon>
    </lineage>
</organism>
<evidence type="ECO:0000256" key="3">
    <source>
        <dbReference type="ARBA" id="ARBA00022692"/>
    </source>
</evidence>
<protein>
    <recommendedName>
        <fullName evidence="8">Phosphatidic acid phosphatase type 2/haloperoxidase domain-containing protein</fullName>
    </recommendedName>
</protein>
<keyword evidence="5 7" id="KW-1133">Transmembrane helix</keyword>
<gene>
    <name evidence="9" type="ORF">AUJ73_02665</name>
</gene>
<comment type="caution">
    <text evidence="9">The sequence shown here is derived from an EMBL/GenBank/DDBJ whole genome shotgun (WGS) entry which is preliminary data.</text>
</comment>
<dbReference type="Pfam" id="PF01569">
    <property type="entry name" value="PAP2"/>
    <property type="match status" value="1"/>
</dbReference>
<evidence type="ECO:0000256" key="1">
    <source>
        <dbReference type="ARBA" id="ARBA00004651"/>
    </source>
</evidence>
<dbReference type="SMART" id="SM00014">
    <property type="entry name" value="acidPPc"/>
    <property type="match status" value="1"/>
</dbReference>
<name>A0A1J4TU71_9BACT</name>
<dbReference type="PANTHER" id="PTHR14969:SF62">
    <property type="entry name" value="DECAPRENYLPHOSPHORYL-5-PHOSPHORIBOSE PHOSPHATASE RV3807C-RELATED"/>
    <property type="match status" value="1"/>
</dbReference>
<dbReference type="AlphaFoldDB" id="A0A1J4TU71"/>
<evidence type="ECO:0000256" key="4">
    <source>
        <dbReference type="ARBA" id="ARBA00022801"/>
    </source>
</evidence>
<keyword evidence="6 7" id="KW-0472">Membrane</keyword>
<dbReference type="PANTHER" id="PTHR14969">
    <property type="entry name" value="SPHINGOSINE-1-PHOSPHATE PHOSPHOHYDROLASE"/>
    <property type="match status" value="1"/>
</dbReference>
<accession>A0A1J4TU71</accession>
<sequence>MISQLTTIDRNIFLFINHLPHNPFLNYFFAFLSGISYGGFIWFAIAVTVFVWEEIKDKKSLFAQVLAGLLTFILVELLLKNIFGRLRPEFSIPSTIVILDFTNSLSFPSGHAAMAFAGAYILSRKHRKWGLLYYVLAFLISFSRIYLGKHYPSDVVAGMMIGTLIGYISVKISEYVFPKKVT</sequence>
<feature type="transmembrane region" description="Helical" evidence="7">
    <location>
        <begin position="153"/>
        <end position="170"/>
    </location>
</feature>
<dbReference type="InterPro" id="IPR036938">
    <property type="entry name" value="PAP2/HPO_sf"/>
</dbReference>
<dbReference type="EMBL" id="MNUY01000042">
    <property type="protein sequence ID" value="OIO14149.1"/>
    <property type="molecule type" value="Genomic_DNA"/>
</dbReference>
<dbReference type="GO" id="GO:0016787">
    <property type="term" value="F:hydrolase activity"/>
    <property type="evidence" value="ECO:0007669"/>
    <property type="project" value="UniProtKB-KW"/>
</dbReference>
<keyword evidence="3 7" id="KW-0812">Transmembrane</keyword>
<evidence type="ECO:0000313" key="9">
    <source>
        <dbReference type="EMBL" id="OIO14149.1"/>
    </source>
</evidence>
<reference evidence="9 10" key="1">
    <citation type="journal article" date="2016" name="Environ. Microbiol.">
        <title>Genomic resolution of a cold subsurface aquifer community provides metabolic insights for novel microbes adapted to high CO concentrations.</title>
        <authorList>
            <person name="Probst A.J."/>
            <person name="Castelle C.J."/>
            <person name="Singh A."/>
            <person name="Brown C.T."/>
            <person name="Anantharaman K."/>
            <person name="Sharon I."/>
            <person name="Hug L.A."/>
            <person name="Burstein D."/>
            <person name="Emerson J.B."/>
            <person name="Thomas B.C."/>
            <person name="Banfield J.F."/>
        </authorList>
    </citation>
    <scope>NUCLEOTIDE SEQUENCE [LARGE SCALE GENOMIC DNA]</scope>
    <source>
        <strain evidence="9">CG1_02_37_22</strain>
    </source>
</reference>
<keyword evidence="2" id="KW-1003">Cell membrane</keyword>
<dbReference type="STRING" id="1805209.AUJ73_02665"/>
<feature type="transmembrane region" description="Helical" evidence="7">
    <location>
        <begin position="129"/>
        <end position="147"/>
    </location>
</feature>
<evidence type="ECO:0000256" key="5">
    <source>
        <dbReference type="ARBA" id="ARBA00022989"/>
    </source>
</evidence>
<dbReference type="Proteomes" id="UP000183120">
    <property type="component" value="Unassembled WGS sequence"/>
</dbReference>
<evidence type="ECO:0000256" key="7">
    <source>
        <dbReference type="SAM" id="Phobius"/>
    </source>
</evidence>
<keyword evidence="4" id="KW-0378">Hydrolase</keyword>
<proteinExistence type="predicted"/>
<evidence type="ECO:0000256" key="6">
    <source>
        <dbReference type="ARBA" id="ARBA00023136"/>
    </source>
</evidence>
<dbReference type="SUPFAM" id="SSF48317">
    <property type="entry name" value="Acid phosphatase/Vanadium-dependent haloperoxidase"/>
    <property type="match status" value="1"/>
</dbReference>
<dbReference type="GO" id="GO:0005886">
    <property type="term" value="C:plasma membrane"/>
    <property type="evidence" value="ECO:0007669"/>
    <property type="project" value="UniProtKB-SubCell"/>
</dbReference>
<evidence type="ECO:0000313" key="10">
    <source>
        <dbReference type="Proteomes" id="UP000183120"/>
    </source>
</evidence>
<feature type="domain" description="Phosphatidic acid phosphatase type 2/haloperoxidase" evidence="8">
    <location>
        <begin position="60"/>
        <end position="170"/>
    </location>
</feature>
<comment type="subcellular location">
    <subcellularLocation>
        <location evidence="1">Cell membrane</location>
        <topology evidence="1">Multi-pass membrane protein</topology>
    </subcellularLocation>
</comment>
<dbReference type="Gene3D" id="1.20.144.10">
    <property type="entry name" value="Phosphatidic acid phosphatase type 2/haloperoxidase"/>
    <property type="match status" value="2"/>
</dbReference>
<feature type="transmembrane region" description="Helical" evidence="7">
    <location>
        <begin position="61"/>
        <end position="83"/>
    </location>
</feature>
<evidence type="ECO:0000259" key="8">
    <source>
        <dbReference type="SMART" id="SM00014"/>
    </source>
</evidence>
<evidence type="ECO:0000256" key="2">
    <source>
        <dbReference type="ARBA" id="ARBA00022475"/>
    </source>
</evidence>